<dbReference type="PANTHER" id="PTHR33164">
    <property type="entry name" value="TRANSCRIPTIONAL REGULATOR, MARR FAMILY"/>
    <property type="match status" value="1"/>
</dbReference>
<dbReference type="Pfam" id="PF12802">
    <property type="entry name" value="MarR_2"/>
    <property type="match status" value="1"/>
</dbReference>
<evidence type="ECO:0000313" key="5">
    <source>
        <dbReference type="EMBL" id="MBL0848558.1"/>
    </source>
</evidence>
<dbReference type="GO" id="GO:0003677">
    <property type="term" value="F:DNA binding"/>
    <property type="evidence" value="ECO:0007669"/>
    <property type="project" value="UniProtKB-KW"/>
</dbReference>
<dbReference type="InterPro" id="IPR023187">
    <property type="entry name" value="Tscrpt_reg_MarR-type_CS"/>
</dbReference>
<accession>A0A937AED9</accession>
<feature type="domain" description="HTH marR-type" evidence="4">
    <location>
        <begin position="27"/>
        <end position="163"/>
    </location>
</feature>
<evidence type="ECO:0000259" key="4">
    <source>
        <dbReference type="PROSITE" id="PS50995"/>
    </source>
</evidence>
<dbReference type="PROSITE" id="PS50995">
    <property type="entry name" value="HTH_MARR_2"/>
    <property type="match status" value="1"/>
</dbReference>
<dbReference type="InterPro" id="IPR039422">
    <property type="entry name" value="MarR/SlyA-like"/>
</dbReference>
<dbReference type="Proteomes" id="UP000736856">
    <property type="component" value="Unassembled WGS sequence"/>
</dbReference>
<keyword evidence="3" id="KW-0804">Transcription</keyword>
<gene>
    <name evidence="5" type="ORF">EU981_00415</name>
</gene>
<comment type="caution">
    <text evidence="5">The sequence shown here is derived from an EMBL/GenBank/DDBJ whole genome shotgun (WGS) entry which is preliminary data.</text>
</comment>
<organism evidence="5 6">
    <name type="scientific">Candidatus Liberibacter ctenarytainae</name>
    <dbReference type="NCBI Taxonomy" id="2020335"/>
    <lineage>
        <taxon>Bacteria</taxon>
        <taxon>Pseudomonadati</taxon>
        <taxon>Pseudomonadota</taxon>
        <taxon>Alphaproteobacteria</taxon>
        <taxon>Hyphomicrobiales</taxon>
        <taxon>Rhizobiaceae</taxon>
        <taxon>Liberibacter</taxon>
    </lineage>
</organism>
<name>A0A937AED9_9HYPH</name>
<dbReference type="GO" id="GO:0006950">
    <property type="term" value="P:response to stress"/>
    <property type="evidence" value="ECO:0007669"/>
    <property type="project" value="TreeGrafter"/>
</dbReference>
<dbReference type="PANTHER" id="PTHR33164:SF102">
    <property type="entry name" value="TRANSCRIPTIONAL REGULATORY PROTEIN"/>
    <property type="match status" value="1"/>
</dbReference>
<evidence type="ECO:0000256" key="2">
    <source>
        <dbReference type="ARBA" id="ARBA00023125"/>
    </source>
</evidence>
<keyword evidence="2" id="KW-0238">DNA-binding</keyword>
<keyword evidence="1" id="KW-0805">Transcription regulation</keyword>
<dbReference type="SMART" id="SM00347">
    <property type="entry name" value="HTH_MARR"/>
    <property type="match status" value="1"/>
</dbReference>
<dbReference type="SUPFAM" id="SSF46785">
    <property type="entry name" value="Winged helix' DNA-binding domain"/>
    <property type="match status" value="1"/>
</dbReference>
<dbReference type="InterPro" id="IPR036388">
    <property type="entry name" value="WH-like_DNA-bd_sf"/>
</dbReference>
<dbReference type="InterPro" id="IPR000835">
    <property type="entry name" value="HTH_MarR-typ"/>
</dbReference>
<reference evidence="5" key="1">
    <citation type="submission" date="2019-02" db="EMBL/GenBank/DDBJ databases">
        <title>A novel Candidatus Liberibacter species associated with the New Zealand native fuchsia psyllid, Ctenarytaina fuchsiae.</title>
        <authorList>
            <person name="Thompson S.M."/>
            <person name="Jorgensen N."/>
            <person name="David C."/>
            <person name="Bulman S.R."/>
            <person name="Smith G.R."/>
        </authorList>
    </citation>
    <scope>NUCLEOTIDE SEQUENCE</scope>
    <source>
        <strain evidence="5">Oxford</strain>
    </source>
</reference>
<dbReference type="NCBIfam" id="NF047395">
    <property type="entry name" value="TransRegLtdR"/>
    <property type="match status" value="1"/>
</dbReference>
<dbReference type="AlphaFoldDB" id="A0A937AED9"/>
<evidence type="ECO:0000256" key="3">
    <source>
        <dbReference type="ARBA" id="ARBA00023163"/>
    </source>
</evidence>
<dbReference type="InterPro" id="IPR036390">
    <property type="entry name" value="WH_DNA-bd_sf"/>
</dbReference>
<proteinExistence type="predicted"/>
<dbReference type="PROSITE" id="PS01117">
    <property type="entry name" value="HTH_MARR_1"/>
    <property type="match status" value="1"/>
</dbReference>
<evidence type="ECO:0000313" key="6">
    <source>
        <dbReference type="Proteomes" id="UP000736856"/>
    </source>
</evidence>
<dbReference type="Gene3D" id="1.10.10.10">
    <property type="entry name" value="Winged helix-like DNA-binding domain superfamily/Winged helix DNA-binding domain"/>
    <property type="match status" value="1"/>
</dbReference>
<evidence type="ECO:0000256" key="1">
    <source>
        <dbReference type="ARBA" id="ARBA00023015"/>
    </source>
</evidence>
<protein>
    <submittedName>
        <fullName evidence="5">MarR family transcriptional regulator</fullName>
    </submittedName>
</protein>
<dbReference type="GO" id="GO:0003700">
    <property type="term" value="F:DNA-binding transcription factor activity"/>
    <property type="evidence" value="ECO:0007669"/>
    <property type="project" value="InterPro"/>
</dbReference>
<dbReference type="EMBL" id="SEOL01000001">
    <property type="protein sequence ID" value="MBL0848558.1"/>
    <property type="molecule type" value="Genomic_DNA"/>
</dbReference>
<sequence>MTNNIRSNVIFKADDKAKNNNNISTLYVECLRLVERLHRSLLDVTRDEFERQGRSDVNAVQALLLFNIGESELTAGELRSRGYYLGSNVSYNLKKLIELGFIKHQRSRVDKRSIRISLTPCGKEIAQTIFKLYQRHIESIDKVGGLSMDDFIAMNKLLQRLDRFWGDQIAYRL</sequence>